<organism evidence="2 3">
    <name type="scientific">Diplogelasinospora grovesii</name>
    <dbReference type="NCBI Taxonomy" id="303347"/>
    <lineage>
        <taxon>Eukaryota</taxon>
        <taxon>Fungi</taxon>
        <taxon>Dikarya</taxon>
        <taxon>Ascomycota</taxon>
        <taxon>Pezizomycotina</taxon>
        <taxon>Sordariomycetes</taxon>
        <taxon>Sordariomycetidae</taxon>
        <taxon>Sordariales</taxon>
        <taxon>Diplogelasinosporaceae</taxon>
        <taxon>Diplogelasinospora</taxon>
    </lineage>
</organism>
<evidence type="ECO:0000256" key="1">
    <source>
        <dbReference type="SAM" id="MobiDB-lite"/>
    </source>
</evidence>
<gene>
    <name evidence="2" type="ORF">QBC46DRAFT_413801</name>
</gene>
<comment type="caution">
    <text evidence="2">The sequence shown here is derived from an EMBL/GenBank/DDBJ whole genome shotgun (WGS) entry which is preliminary data.</text>
</comment>
<feature type="region of interest" description="Disordered" evidence="1">
    <location>
        <begin position="36"/>
        <end position="114"/>
    </location>
</feature>
<evidence type="ECO:0000313" key="3">
    <source>
        <dbReference type="Proteomes" id="UP001303473"/>
    </source>
</evidence>
<keyword evidence="3" id="KW-1185">Reference proteome</keyword>
<name>A0AAN6MW30_9PEZI</name>
<sequence length="114" mass="12158">MGWKMIYYILPAPLFKLHSRETCDLADLEISDPAINRVNHDTDKPMDSLTMDDGGARNESQAPAPTTGSANDNLNATDLMTELGGSPKENGDMAKLGSPEEIGDAAESGSFTSL</sequence>
<protein>
    <submittedName>
        <fullName evidence="2">Uncharacterized protein</fullName>
    </submittedName>
</protein>
<dbReference type="AlphaFoldDB" id="A0AAN6MW30"/>
<dbReference type="EMBL" id="MU853978">
    <property type="protein sequence ID" value="KAK3934561.1"/>
    <property type="molecule type" value="Genomic_DNA"/>
</dbReference>
<evidence type="ECO:0000313" key="2">
    <source>
        <dbReference type="EMBL" id="KAK3934561.1"/>
    </source>
</evidence>
<accession>A0AAN6MW30</accession>
<proteinExistence type="predicted"/>
<reference evidence="3" key="1">
    <citation type="journal article" date="2023" name="Mol. Phylogenet. Evol.">
        <title>Genome-scale phylogeny and comparative genomics of the fungal order Sordariales.</title>
        <authorList>
            <person name="Hensen N."/>
            <person name="Bonometti L."/>
            <person name="Westerberg I."/>
            <person name="Brannstrom I.O."/>
            <person name="Guillou S."/>
            <person name="Cros-Aarteil S."/>
            <person name="Calhoun S."/>
            <person name="Haridas S."/>
            <person name="Kuo A."/>
            <person name="Mondo S."/>
            <person name="Pangilinan J."/>
            <person name="Riley R."/>
            <person name="LaButti K."/>
            <person name="Andreopoulos B."/>
            <person name="Lipzen A."/>
            <person name="Chen C."/>
            <person name="Yan M."/>
            <person name="Daum C."/>
            <person name="Ng V."/>
            <person name="Clum A."/>
            <person name="Steindorff A."/>
            <person name="Ohm R.A."/>
            <person name="Martin F."/>
            <person name="Silar P."/>
            <person name="Natvig D.O."/>
            <person name="Lalanne C."/>
            <person name="Gautier V."/>
            <person name="Ament-Velasquez S.L."/>
            <person name="Kruys A."/>
            <person name="Hutchinson M.I."/>
            <person name="Powell A.J."/>
            <person name="Barry K."/>
            <person name="Miller A.N."/>
            <person name="Grigoriev I.V."/>
            <person name="Debuchy R."/>
            <person name="Gladieux P."/>
            <person name="Hiltunen Thoren M."/>
            <person name="Johannesson H."/>
        </authorList>
    </citation>
    <scope>NUCLEOTIDE SEQUENCE [LARGE SCALE GENOMIC DNA]</scope>
    <source>
        <strain evidence="3">CBS 340.73</strain>
    </source>
</reference>
<dbReference type="Proteomes" id="UP001303473">
    <property type="component" value="Unassembled WGS sequence"/>
</dbReference>
<feature type="compositionally biased region" description="Polar residues" evidence="1">
    <location>
        <begin position="58"/>
        <end position="78"/>
    </location>
</feature>